<dbReference type="OrthoDB" id="5371646at2759"/>
<sequence length="372" mass="40119">MQSETWIGDLAVCRRRLAAYTSLSFRLWTALTSRSKHLRSLPGTPPEQPWSNHEKVCWFAQCYPGYENILTWIQNYLLAEIIKNANLHPQVLFDVLRSYNIQPRWEEIPLPPGRSLNSSRYAFEALRASLQMGTPIAPHTPTPLSTGPATLKRGLPYEGVSYSAGAPGPGGGRAIMPKLQPSSAPTIYAHQSQSSEPPIKRKRGRPTKAEALKKAETAGATSQTPGAPGPTSGPRMMAQASSQPMESSPGPATTATEEVKPALPTTTTMAIAAMLTPTAREPQSASNSHSSSSSGKRRRARSTKSEQESPVTRGSASRQQEYDSPYARSGGQPDTPGRAAISRHREDPLGLPRSTPTTAPPADPTKQPRAGQ</sequence>
<evidence type="ECO:0000313" key="3">
    <source>
        <dbReference type="Proteomes" id="UP000660729"/>
    </source>
</evidence>
<feature type="compositionally biased region" description="Polar residues" evidence="1">
    <location>
        <begin position="308"/>
        <end position="319"/>
    </location>
</feature>
<feature type="compositionally biased region" description="Polar residues" evidence="1">
    <location>
        <begin position="239"/>
        <end position="256"/>
    </location>
</feature>
<organism evidence="2 3">
    <name type="scientific">Pseudocercospora fuligena</name>
    <dbReference type="NCBI Taxonomy" id="685502"/>
    <lineage>
        <taxon>Eukaryota</taxon>
        <taxon>Fungi</taxon>
        <taxon>Dikarya</taxon>
        <taxon>Ascomycota</taxon>
        <taxon>Pezizomycotina</taxon>
        <taxon>Dothideomycetes</taxon>
        <taxon>Dothideomycetidae</taxon>
        <taxon>Mycosphaerellales</taxon>
        <taxon>Mycosphaerellaceae</taxon>
        <taxon>Pseudocercospora</taxon>
    </lineage>
</organism>
<feature type="region of interest" description="Disordered" evidence="1">
    <location>
        <begin position="133"/>
        <end position="152"/>
    </location>
</feature>
<feature type="compositionally biased region" description="Basic and acidic residues" evidence="1">
    <location>
        <begin position="207"/>
        <end position="216"/>
    </location>
</feature>
<feature type="region of interest" description="Disordered" evidence="1">
    <location>
        <begin position="276"/>
        <end position="372"/>
    </location>
</feature>
<feature type="compositionally biased region" description="Polar residues" evidence="1">
    <location>
        <begin position="185"/>
        <end position="196"/>
    </location>
</feature>
<keyword evidence="3" id="KW-1185">Reference proteome</keyword>
<comment type="caution">
    <text evidence="2">The sequence shown here is derived from an EMBL/GenBank/DDBJ whole genome shotgun (WGS) entry which is preliminary data.</text>
</comment>
<dbReference type="EMBL" id="JABCIY010000233">
    <property type="protein sequence ID" value="KAF7187205.1"/>
    <property type="molecule type" value="Genomic_DNA"/>
</dbReference>
<feature type="region of interest" description="Disordered" evidence="1">
    <location>
        <begin position="185"/>
        <end position="264"/>
    </location>
</feature>
<protein>
    <submittedName>
        <fullName evidence="2">Uncharacterized protein</fullName>
    </submittedName>
</protein>
<dbReference type="Proteomes" id="UP000660729">
    <property type="component" value="Unassembled WGS sequence"/>
</dbReference>
<accession>A0A8H6VHQ5</accession>
<dbReference type="AlphaFoldDB" id="A0A8H6VHQ5"/>
<proteinExistence type="predicted"/>
<evidence type="ECO:0000256" key="1">
    <source>
        <dbReference type="SAM" id="MobiDB-lite"/>
    </source>
</evidence>
<feature type="compositionally biased region" description="Low complexity" evidence="1">
    <location>
        <begin position="276"/>
        <end position="294"/>
    </location>
</feature>
<evidence type="ECO:0000313" key="2">
    <source>
        <dbReference type="EMBL" id="KAF7187205.1"/>
    </source>
</evidence>
<gene>
    <name evidence="2" type="ORF">HII31_11460</name>
</gene>
<name>A0A8H6VHQ5_9PEZI</name>
<reference evidence="2" key="1">
    <citation type="submission" date="2020-04" db="EMBL/GenBank/DDBJ databases">
        <title>Draft genome resource of the tomato pathogen Pseudocercospora fuligena.</title>
        <authorList>
            <person name="Zaccaron A."/>
        </authorList>
    </citation>
    <scope>NUCLEOTIDE SEQUENCE</scope>
    <source>
        <strain evidence="2">PF001</strain>
    </source>
</reference>